<dbReference type="EMBL" id="JBJIAB010000018">
    <property type="protein sequence ID" value="MFL0166311.1"/>
    <property type="molecule type" value="Genomic_DNA"/>
</dbReference>
<sequence length="52" mass="6016">MSNWKIIDKYATLFIVYGMIINVNFDEITIICKNTGVNKPNINLMICIVCYN</sequence>
<gene>
    <name evidence="1" type="ORF">ACJDTP_14650</name>
</gene>
<keyword evidence="2" id="KW-1185">Reference proteome</keyword>
<dbReference type="Proteomes" id="UP001623600">
    <property type="component" value="Unassembled WGS sequence"/>
</dbReference>
<organism evidence="1 2">
    <name type="scientific">Candidatus Clostridium helianthi</name>
    <dbReference type="NCBI Taxonomy" id="3381660"/>
    <lineage>
        <taxon>Bacteria</taxon>
        <taxon>Bacillati</taxon>
        <taxon>Bacillota</taxon>
        <taxon>Clostridia</taxon>
        <taxon>Eubacteriales</taxon>
        <taxon>Clostridiaceae</taxon>
        <taxon>Clostridium</taxon>
    </lineage>
</organism>
<comment type="caution">
    <text evidence="1">The sequence shown here is derived from an EMBL/GenBank/DDBJ whole genome shotgun (WGS) entry which is preliminary data.</text>
</comment>
<evidence type="ECO:0000313" key="2">
    <source>
        <dbReference type="Proteomes" id="UP001623600"/>
    </source>
</evidence>
<name>A0ABW8S614_9CLOT</name>
<proteinExistence type="predicted"/>
<accession>A0ABW8S614</accession>
<reference evidence="1 2" key="1">
    <citation type="submission" date="2024-11" db="EMBL/GenBank/DDBJ databases">
        <authorList>
            <person name="Heng Y.C."/>
            <person name="Lim A.C.H."/>
            <person name="Lee J.K.Y."/>
            <person name="Kittelmann S."/>
        </authorList>
    </citation>
    <scope>NUCLEOTIDE SEQUENCE [LARGE SCALE GENOMIC DNA]</scope>
    <source>
        <strain evidence="1 2">WILCCON 0112</strain>
    </source>
</reference>
<evidence type="ECO:0000313" key="1">
    <source>
        <dbReference type="EMBL" id="MFL0166311.1"/>
    </source>
</evidence>
<protein>
    <submittedName>
        <fullName evidence="1">Uncharacterized protein</fullName>
    </submittedName>
</protein>